<feature type="domain" description="Disease resistance protein winged helix" evidence="9">
    <location>
        <begin position="663"/>
        <end position="735"/>
    </location>
</feature>
<dbReference type="GO" id="GO:0009626">
    <property type="term" value="P:plant-type hypersensitive response"/>
    <property type="evidence" value="ECO:0007669"/>
    <property type="project" value="UniProtKB-ARBA"/>
</dbReference>
<keyword evidence="3" id="KW-0677">Repeat</keyword>
<feature type="domain" description="Disease resistance R13L4/SHOC-2-like LRR" evidence="10">
    <location>
        <begin position="786"/>
        <end position="886"/>
    </location>
</feature>
<dbReference type="InterPro" id="IPR055414">
    <property type="entry name" value="LRR_R13L4/SHOC2-like"/>
</dbReference>
<dbReference type="InterPro" id="IPR041118">
    <property type="entry name" value="Rx_N"/>
</dbReference>
<evidence type="ECO:0000256" key="5">
    <source>
        <dbReference type="ARBA" id="ARBA00022821"/>
    </source>
</evidence>
<evidence type="ECO:0000313" key="11">
    <source>
        <dbReference type="EnsemblPlants" id="OGLUM12G17230.1"/>
    </source>
</evidence>
<dbReference type="InterPro" id="IPR027417">
    <property type="entry name" value="P-loop_NTPase"/>
</dbReference>
<dbReference type="Gene3D" id="1.20.5.4130">
    <property type="match status" value="1"/>
</dbReference>
<dbReference type="eggNOG" id="KOG4658">
    <property type="taxonomic scope" value="Eukaryota"/>
</dbReference>
<dbReference type="InterPro" id="IPR038005">
    <property type="entry name" value="RX-like_CC"/>
</dbReference>
<evidence type="ECO:0000313" key="12">
    <source>
        <dbReference type="Proteomes" id="UP000026961"/>
    </source>
</evidence>
<dbReference type="Gene3D" id="1.10.10.10">
    <property type="entry name" value="Winged helix-like DNA-binding domain superfamily/Winged helix DNA-binding domain"/>
    <property type="match status" value="1"/>
</dbReference>
<evidence type="ECO:0000256" key="3">
    <source>
        <dbReference type="ARBA" id="ARBA00022737"/>
    </source>
</evidence>
<evidence type="ECO:0000259" key="8">
    <source>
        <dbReference type="Pfam" id="PF18052"/>
    </source>
</evidence>
<name>A0A0E0BU18_9ORYZ</name>
<organism evidence="11">
    <name type="scientific">Oryza glumipatula</name>
    <dbReference type="NCBI Taxonomy" id="40148"/>
    <lineage>
        <taxon>Eukaryota</taxon>
        <taxon>Viridiplantae</taxon>
        <taxon>Streptophyta</taxon>
        <taxon>Embryophyta</taxon>
        <taxon>Tracheophyta</taxon>
        <taxon>Spermatophyta</taxon>
        <taxon>Magnoliopsida</taxon>
        <taxon>Liliopsida</taxon>
        <taxon>Poales</taxon>
        <taxon>Poaceae</taxon>
        <taxon>BOP clade</taxon>
        <taxon>Oryzoideae</taxon>
        <taxon>Oryzeae</taxon>
        <taxon>Oryzinae</taxon>
        <taxon>Oryza</taxon>
    </lineage>
</organism>
<dbReference type="InterPro" id="IPR002182">
    <property type="entry name" value="NB-ARC"/>
</dbReference>
<dbReference type="EnsemblPlants" id="OGLUM12G17230.1">
    <property type="protein sequence ID" value="OGLUM12G17230.1"/>
    <property type="gene ID" value="OGLUM12G17230"/>
</dbReference>
<dbReference type="Gene3D" id="1.10.8.430">
    <property type="entry name" value="Helical domain of apoptotic protease-activating factors"/>
    <property type="match status" value="1"/>
</dbReference>
<dbReference type="Pfam" id="PF18052">
    <property type="entry name" value="Rx_N"/>
    <property type="match status" value="1"/>
</dbReference>
<feature type="domain" description="NB-ARC" evidence="7">
    <location>
        <begin position="178"/>
        <end position="335"/>
    </location>
</feature>
<evidence type="ECO:0000256" key="1">
    <source>
        <dbReference type="ARBA" id="ARBA00008894"/>
    </source>
</evidence>
<dbReference type="SUPFAM" id="SSF52540">
    <property type="entry name" value="P-loop containing nucleoside triphosphate hydrolases"/>
    <property type="match status" value="2"/>
</dbReference>
<dbReference type="InterPro" id="IPR032675">
    <property type="entry name" value="LRR_dom_sf"/>
</dbReference>
<dbReference type="InterPro" id="IPR058922">
    <property type="entry name" value="WHD_DRP"/>
</dbReference>
<dbReference type="FunFam" id="1.10.10.10:FF:000322">
    <property type="entry name" value="Probable disease resistance protein At1g63360"/>
    <property type="match status" value="1"/>
</dbReference>
<dbReference type="Gramene" id="OGLUM12G17230.1">
    <property type="protein sequence ID" value="OGLUM12G17230.1"/>
    <property type="gene ID" value="OGLUM12G17230"/>
</dbReference>
<protein>
    <submittedName>
        <fullName evidence="11">Uncharacterized protein</fullName>
    </submittedName>
</protein>
<dbReference type="Pfam" id="PF23559">
    <property type="entry name" value="WHD_DRP"/>
    <property type="match status" value="1"/>
</dbReference>
<dbReference type="Gene3D" id="3.80.10.10">
    <property type="entry name" value="Ribonuclease Inhibitor"/>
    <property type="match status" value="2"/>
</dbReference>
<keyword evidence="2" id="KW-0433">Leucine-rich repeat</keyword>
<comment type="similarity">
    <text evidence="1">Belongs to the disease resistance NB-LRR family.</text>
</comment>
<evidence type="ECO:0000256" key="6">
    <source>
        <dbReference type="ARBA" id="ARBA00023054"/>
    </source>
</evidence>
<dbReference type="AlphaFoldDB" id="A0A0E0BU18"/>
<accession>A0A0E0BU18</accession>
<dbReference type="Pfam" id="PF23598">
    <property type="entry name" value="LRR_14"/>
    <property type="match status" value="2"/>
</dbReference>
<dbReference type="HOGENOM" id="CLU_000837_14_1_1"/>
<keyword evidence="4" id="KW-0547">Nucleotide-binding</keyword>
<dbReference type="GO" id="GO:0043531">
    <property type="term" value="F:ADP binding"/>
    <property type="evidence" value="ECO:0007669"/>
    <property type="project" value="InterPro"/>
</dbReference>
<dbReference type="STRING" id="40148.A0A0E0BU18"/>
<dbReference type="GO" id="GO:0042742">
    <property type="term" value="P:defense response to bacterium"/>
    <property type="evidence" value="ECO:0007669"/>
    <property type="project" value="UniProtKB-ARBA"/>
</dbReference>
<keyword evidence="12" id="KW-1185">Reference proteome</keyword>
<dbReference type="GO" id="GO:0002758">
    <property type="term" value="P:innate immune response-activating signaling pathway"/>
    <property type="evidence" value="ECO:0007669"/>
    <property type="project" value="UniProtKB-ARBA"/>
</dbReference>
<sequence length="1211" mass="137372">MEATAVSLGKSVLDGALHYAKSSLAEEVALQLGVQRDQAFIRDELEMMNSFLMAAHDARDGNKVVRTWVKQVRDVAYDVEDCLQDFAVRLGKKKPSWWLSPSALKERRRIAKQMKALRGKVEDVSQRNMRYQLIKGSEPTATDFVPNNTARVTMSGTNEAWRQEEKAKADLIHLVINKVEDLRVIAVWGTSGDRRETSITERAYNNLKRKNKFECYAWIDLTHPLKRTELLQNIVRQLYVRSLQEDGKATPACQALMRMLMVNEDHLADEFNRYLSDKCYLIVVTDLSNAEGWEQIKMCFPDNKKGSRIIVSTQEVEVAILCAGTEEAAPKHTQLFADRTLYAFHYEGEEEVTYSIMESSSSLNTAIRCSSSSAEGKSLTRTETMVAAFRESDFIGRVHEKEEIIELILKDSGQHKIISVWGMGGMGKTALIRDVYQSEKVQGMFDKLACVTIKRPFNPNDLITSLLDQLKDQKADEGKGTPKISDRKEPSLVDILYGKKYLIVLDDVLSTKEWDAIVSNFPDMGIGSRIIVTTRHESIAMHCSGNRDEKCYRLHNLEEKDAEELFTNKVFKQPKNLDGLDPELVEEAKLILKKCSGLPLAIVTIGGFLTSRPKTALEWRKLNEHISAELETNPELGGIRTVLNISYDGLPYHLKSCFLYLSIFPEDHEINRKRLARRWTAEGYSRGIWDKSPKEISDNYFFELLDRSMILPTQKSYSGKGTQFCQLHDIIRDIAISKSKEENLVLRLDGGRISHDHGTVRHLAITNGSWEMDENELETAIDMSRLRSLTVFGVWRPFFISDKMRLLRVLDLEDTEGVRGHQIKKIGKLVHLRYLSLRGCREIAFLPDSFGKLSQLETLDVRGTSIIKLPKAIINLRKLNYLHAGDTDARNFEDVFDDLPKPIRSRLCLGLMMLCFLCIFCWCPGKVFDEMSTHELCTICCCSVLPATAMRLHGVLAPRGLRRLTALHTLGVVNIAWDPSVLEDIKMLTQLRKLGVTGVNKKNSQKLLSALAALSRLESLSVWSQGNEDLSSCLNGDYEFSPPKDLKSLKLYGKLVELPKWIQQLKNLVKLKLTDTRLKNHDAAIQALGELPNLAILNMWQNSYEGEELHFLEGSFGSLVVLMLDFNNIKNVKFGRGAFSKLELIVLCALNFGDVETTFSELEFLPSIKEVQLNGYSQNKEATEKLKEHLLAKLSENPKKPILNNYFHVSS</sequence>
<dbReference type="InterPro" id="IPR036388">
    <property type="entry name" value="WH-like_DNA-bd_sf"/>
</dbReference>
<keyword evidence="6" id="KW-0175">Coiled coil</keyword>
<dbReference type="CDD" id="cd14798">
    <property type="entry name" value="RX-CC_like"/>
    <property type="match status" value="1"/>
</dbReference>
<evidence type="ECO:0000259" key="10">
    <source>
        <dbReference type="Pfam" id="PF23598"/>
    </source>
</evidence>
<evidence type="ECO:0000259" key="7">
    <source>
        <dbReference type="Pfam" id="PF00931"/>
    </source>
</evidence>
<evidence type="ECO:0000256" key="4">
    <source>
        <dbReference type="ARBA" id="ARBA00022741"/>
    </source>
</evidence>
<feature type="domain" description="Disease resistance R13L4/SHOC-2-like LRR" evidence="10">
    <location>
        <begin position="955"/>
        <end position="1202"/>
    </location>
</feature>
<dbReference type="Proteomes" id="UP000026961">
    <property type="component" value="Chromosome 12"/>
</dbReference>
<evidence type="ECO:0000259" key="9">
    <source>
        <dbReference type="Pfam" id="PF23559"/>
    </source>
</evidence>
<reference evidence="11" key="2">
    <citation type="submission" date="2018-05" db="EMBL/GenBank/DDBJ databases">
        <title>OgluRS3 (Oryza glumaepatula Reference Sequence Version 3).</title>
        <authorList>
            <person name="Zhang J."/>
            <person name="Kudrna D."/>
            <person name="Lee S."/>
            <person name="Talag J."/>
            <person name="Welchert J."/>
            <person name="Wing R.A."/>
        </authorList>
    </citation>
    <scope>NUCLEOTIDE SEQUENCE [LARGE SCALE GENOMIC DNA]</scope>
</reference>
<evidence type="ECO:0000256" key="2">
    <source>
        <dbReference type="ARBA" id="ARBA00022614"/>
    </source>
</evidence>
<dbReference type="InterPro" id="IPR044974">
    <property type="entry name" value="Disease_R_plants"/>
</dbReference>
<dbReference type="PANTHER" id="PTHR23155">
    <property type="entry name" value="DISEASE RESISTANCE PROTEIN RP"/>
    <property type="match status" value="1"/>
</dbReference>
<feature type="domain" description="NB-ARC" evidence="7">
    <location>
        <begin position="400"/>
        <end position="574"/>
    </location>
</feature>
<dbReference type="Gene3D" id="3.40.50.300">
    <property type="entry name" value="P-loop containing nucleotide triphosphate hydrolases"/>
    <property type="match status" value="2"/>
</dbReference>
<keyword evidence="5" id="KW-0611">Plant defense</keyword>
<proteinExistence type="inferred from homology"/>
<feature type="domain" description="Disease resistance N-terminal" evidence="8">
    <location>
        <begin position="17"/>
        <end position="100"/>
    </location>
</feature>
<dbReference type="PANTHER" id="PTHR23155:SF1114">
    <property type="entry name" value="OS02G0475500 PROTEIN"/>
    <property type="match status" value="1"/>
</dbReference>
<dbReference type="SUPFAM" id="SSF52058">
    <property type="entry name" value="L domain-like"/>
    <property type="match status" value="1"/>
</dbReference>
<reference evidence="11" key="1">
    <citation type="submission" date="2015-04" db="UniProtKB">
        <authorList>
            <consortium name="EnsemblPlants"/>
        </authorList>
    </citation>
    <scope>IDENTIFICATION</scope>
</reference>
<dbReference type="InterPro" id="IPR042197">
    <property type="entry name" value="Apaf_helical"/>
</dbReference>
<dbReference type="PRINTS" id="PR00364">
    <property type="entry name" value="DISEASERSIST"/>
</dbReference>
<dbReference type="Pfam" id="PF00931">
    <property type="entry name" value="NB-ARC"/>
    <property type="match status" value="2"/>
</dbReference>